<accession>A0A9J5Y9E7</accession>
<keyword evidence="3" id="KW-1185">Reference proteome</keyword>
<proteinExistence type="predicted"/>
<dbReference type="EMBL" id="JACXVP010000007">
    <property type="protein sequence ID" value="KAG5596160.1"/>
    <property type="molecule type" value="Genomic_DNA"/>
</dbReference>
<comment type="caution">
    <text evidence="2">The sequence shown here is derived from an EMBL/GenBank/DDBJ whole genome shotgun (WGS) entry which is preliminary data.</text>
</comment>
<reference evidence="2 3" key="1">
    <citation type="submission" date="2020-09" db="EMBL/GenBank/DDBJ databases">
        <title>De no assembly of potato wild relative species, Solanum commersonii.</title>
        <authorList>
            <person name="Cho K."/>
        </authorList>
    </citation>
    <scope>NUCLEOTIDE SEQUENCE [LARGE SCALE GENOMIC DNA]</scope>
    <source>
        <strain evidence="2">LZ3.2</strain>
        <tissue evidence="2">Leaf</tissue>
    </source>
</reference>
<protein>
    <submittedName>
        <fullName evidence="2">Uncharacterized protein</fullName>
    </submittedName>
</protein>
<sequence length="105" mass="12333">MATTYMNHNSSKHEIDFEPFDEMYLLEFFLEPEIIKDLYLDNYFLKIKDNIQPRNMPSEEMLLINGISLRTIERDIVDSQKEGSQSCRDKLHSSTNTSTLVPIED</sequence>
<gene>
    <name evidence="2" type="ORF">H5410_037392</name>
</gene>
<evidence type="ECO:0000313" key="2">
    <source>
        <dbReference type="EMBL" id="KAG5596160.1"/>
    </source>
</evidence>
<feature type="compositionally biased region" description="Polar residues" evidence="1">
    <location>
        <begin position="93"/>
        <end position="105"/>
    </location>
</feature>
<feature type="region of interest" description="Disordered" evidence="1">
    <location>
        <begin position="79"/>
        <end position="105"/>
    </location>
</feature>
<evidence type="ECO:0000313" key="3">
    <source>
        <dbReference type="Proteomes" id="UP000824120"/>
    </source>
</evidence>
<dbReference type="Proteomes" id="UP000824120">
    <property type="component" value="Chromosome 7"/>
</dbReference>
<feature type="compositionally biased region" description="Basic and acidic residues" evidence="1">
    <location>
        <begin position="79"/>
        <end position="92"/>
    </location>
</feature>
<organism evidence="2 3">
    <name type="scientific">Solanum commersonii</name>
    <name type="common">Commerson's wild potato</name>
    <name type="synonym">Commerson's nightshade</name>
    <dbReference type="NCBI Taxonomy" id="4109"/>
    <lineage>
        <taxon>Eukaryota</taxon>
        <taxon>Viridiplantae</taxon>
        <taxon>Streptophyta</taxon>
        <taxon>Embryophyta</taxon>
        <taxon>Tracheophyta</taxon>
        <taxon>Spermatophyta</taxon>
        <taxon>Magnoliopsida</taxon>
        <taxon>eudicotyledons</taxon>
        <taxon>Gunneridae</taxon>
        <taxon>Pentapetalae</taxon>
        <taxon>asterids</taxon>
        <taxon>lamiids</taxon>
        <taxon>Solanales</taxon>
        <taxon>Solanaceae</taxon>
        <taxon>Solanoideae</taxon>
        <taxon>Solaneae</taxon>
        <taxon>Solanum</taxon>
    </lineage>
</organism>
<name>A0A9J5Y9E7_SOLCO</name>
<evidence type="ECO:0000256" key="1">
    <source>
        <dbReference type="SAM" id="MobiDB-lite"/>
    </source>
</evidence>
<dbReference type="AlphaFoldDB" id="A0A9J5Y9E7"/>